<name>A0AAD4YK59_PRUDU</name>
<dbReference type="AlphaFoldDB" id="A0AAD4YK59"/>
<dbReference type="InterPro" id="IPR043128">
    <property type="entry name" value="Rev_trsase/Diguanyl_cyclase"/>
</dbReference>
<proteinExistence type="predicted"/>
<dbReference type="SUPFAM" id="SSF56672">
    <property type="entry name" value="DNA/RNA polymerases"/>
    <property type="match status" value="1"/>
</dbReference>
<dbReference type="PANTHER" id="PTHR34072">
    <property type="entry name" value="ENZYMATIC POLYPROTEIN-RELATED"/>
    <property type="match status" value="1"/>
</dbReference>
<dbReference type="EMBL" id="JAJFAZ020000008">
    <property type="protein sequence ID" value="KAI5313087.1"/>
    <property type="molecule type" value="Genomic_DNA"/>
</dbReference>
<dbReference type="InterPro" id="IPR043502">
    <property type="entry name" value="DNA/RNA_pol_sf"/>
</dbReference>
<feature type="domain" description="Reverse transcriptase/retrotransposon-derived protein RNase H-like" evidence="1">
    <location>
        <begin position="60"/>
        <end position="143"/>
    </location>
</feature>
<comment type="caution">
    <text evidence="2">The sequence shown here is derived from an EMBL/GenBank/DDBJ whole genome shotgun (WGS) entry which is preliminary data.</text>
</comment>
<dbReference type="PANTHER" id="PTHR34072:SF57">
    <property type="entry name" value="RNA-DIRECTED DNA POLYMERASE"/>
    <property type="match status" value="1"/>
</dbReference>
<sequence>MVKQGIILGHLVSKLPPPTVTSIRSFLGHARFYQRFIKDFSKISRPLCNLFAKGTPFNFDADCLEAFNKLKTLLTTAPIMASPNWSLPFELMCDASNYAIGAVLGQRQDKLPQVIYYASRTLNGAQLNFATTEKELLAVVLHWKIFIPT</sequence>
<evidence type="ECO:0000313" key="2">
    <source>
        <dbReference type="EMBL" id="KAI5313087.1"/>
    </source>
</evidence>
<dbReference type="InterPro" id="IPR041577">
    <property type="entry name" value="RT_RNaseH_2"/>
</dbReference>
<keyword evidence="3" id="KW-1185">Reference proteome</keyword>
<organism evidence="2 3">
    <name type="scientific">Prunus dulcis</name>
    <name type="common">Almond</name>
    <name type="synonym">Amygdalus dulcis</name>
    <dbReference type="NCBI Taxonomy" id="3755"/>
    <lineage>
        <taxon>Eukaryota</taxon>
        <taxon>Viridiplantae</taxon>
        <taxon>Streptophyta</taxon>
        <taxon>Embryophyta</taxon>
        <taxon>Tracheophyta</taxon>
        <taxon>Spermatophyta</taxon>
        <taxon>Magnoliopsida</taxon>
        <taxon>eudicotyledons</taxon>
        <taxon>Gunneridae</taxon>
        <taxon>Pentapetalae</taxon>
        <taxon>rosids</taxon>
        <taxon>fabids</taxon>
        <taxon>Rosales</taxon>
        <taxon>Rosaceae</taxon>
        <taxon>Amygdaloideae</taxon>
        <taxon>Amygdaleae</taxon>
        <taxon>Prunus</taxon>
    </lineage>
</organism>
<accession>A0AAD4YK59</accession>
<protein>
    <recommendedName>
        <fullName evidence="1">Reverse transcriptase/retrotransposon-derived protein RNase H-like domain-containing protein</fullName>
    </recommendedName>
</protein>
<gene>
    <name evidence="2" type="ORF">L3X38_042261</name>
</gene>
<evidence type="ECO:0000259" key="1">
    <source>
        <dbReference type="Pfam" id="PF17919"/>
    </source>
</evidence>
<evidence type="ECO:0000313" key="3">
    <source>
        <dbReference type="Proteomes" id="UP001054821"/>
    </source>
</evidence>
<dbReference type="Proteomes" id="UP001054821">
    <property type="component" value="Chromosome 8"/>
</dbReference>
<dbReference type="FunFam" id="3.30.70.270:FF:000020">
    <property type="entry name" value="Transposon Tf2-6 polyprotein-like Protein"/>
    <property type="match status" value="1"/>
</dbReference>
<dbReference type="Pfam" id="PF17919">
    <property type="entry name" value="RT_RNaseH_2"/>
    <property type="match status" value="1"/>
</dbReference>
<reference evidence="2 3" key="1">
    <citation type="journal article" date="2022" name="G3 (Bethesda)">
        <title>Whole-genome sequence and methylome profiling of the almond [Prunus dulcis (Mill.) D.A. Webb] cultivar 'Nonpareil'.</title>
        <authorList>
            <person name="D'Amico-Willman K.M."/>
            <person name="Ouma W.Z."/>
            <person name="Meulia T."/>
            <person name="Sideli G.M."/>
            <person name="Gradziel T.M."/>
            <person name="Fresnedo-Ramirez J."/>
        </authorList>
    </citation>
    <scope>NUCLEOTIDE SEQUENCE [LARGE SCALE GENOMIC DNA]</scope>
    <source>
        <strain evidence="2">Clone GOH B32 T37-40</strain>
    </source>
</reference>
<dbReference type="Gene3D" id="3.30.70.270">
    <property type="match status" value="1"/>
</dbReference>